<feature type="region of interest" description="Disordered" evidence="1">
    <location>
        <begin position="227"/>
        <end position="248"/>
    </location>
</feature>
<dbReference type="PANTHER" id="PTHR23509">
    <property type="entry name" value="PA-PL1 PHOSPHOLIPASE FAMILY"/>
    <property type="match status" value="1"/>
</dbReference>
<dbReference type="GO" id="GO:0005737">
    <property type="term" value="C:cytoplasm"/>
    <property type="evidence" value="ECO:0007669"/>
    <property type="project" value="TreeGrafter"/>
</dbReference>
<sequence>MSAPQASSSTLTATASLGNPFREMAEAQKLANESCAKAAEPLSYYWLKQDSVKSGRGWTPFRKRDNAALEKALTALATTSDGTDAEVPVLVEGGRYQVDIRDRQLRAVYWDKDVRKVLRASWFSKPATSLPGSGGYVPYEESDAAAIEEMYQAALDESVRSLSAGSFLETSPRDAEARAPSASEDGAALSRSASTSGSGSGKHVLLRKEVELADKVHKVVVTVKDVPGAGSQEEKQAGLGESSSVPAPSASAFTVATLPGVEIEMVQQRISYGIGVLHNRLLRRGYEDEKVPATASRPKASDEAATKKGASLSPLEVDEQEEDDSMDREPDHLVFVVHGIGEKLWSSNSMQGMLSLRASVEQLRINALAQRVRHVETAGGVFPGKVGDQVDAQTLPKTDKETDVHAGKKARTEFLPIEWFDALRGDADGEGELMRRIQRVTLDTVPLFRQLANDCVLDVLLYMNPRYRQKIVATVAARINAAYKLFCQHHPGFHGNRKVSVIGHSLGSVVLFDLLAHQKSAREEEASFLLPSDSNITFPQLDFSVDLFMTLGSPVGMFLCVREQELSASFRFPTAKRFFNVFHPFDPVAYRLEPLLQSALASLPPALVPHHGGPGCKTFVTKAREQKRLVTGSLSALSLSVSAGAKSLLGSLSSLTAAKPALAAGGHQEMLSLSESASTSSVIDSSYATDGKPRPLDDDEFQAEGKPDVSALKINSGHRVDYALQELVSEQINEYVSSIASHSCYFASPDVAYFITQLVYGLDGAGRQCEKSAVDTDRGMPNEEGQENDALLQPL</sequence>
<evidence type="ECO:0000313" key="3">
    <source>
        <dbReference type="EMBL" id="TFJ88754.1"/>
    </source>
</evidence>
<feature type="compositionally biased region" description="Low complexity" evidence="1">
    <location>
        <begin position="186"/>
        <end position="197"/>
    </location>
</feature>
<feature type="domain" description="DDHD" evidence="2">
    <location>
        <begin position="541"/>
        <end position="761"/>
    </location>
</feature>
<dbReference type="Proteomes" id="UP000355283">
    <property type="component" value="Unassembled WGS sequence"/>
</dbReference>
<dbReference type="GO" id="GO:0004620">
    <property type="term" value="F:phospholipase activity"/>
    <property type="evidence" value="ECO:0007669"/>
    <property type="project" value="TreeGrafter"/>
</dbReference>
<evidence type="ECO:0000259" key="2">
    <source>
        <dbReference type="PROSITE" id="PS51043"/>
    </source>
</evidence>
<feature type="region of interest" description="Disordered" evidence="1">
    <location>
        <begin position="773"/>
        <end position="795"/>
    </location>
</feature>
<dbReference type="InterPro" id="IPR029058">
    <property type="entry name" value="AB_hydrolase_fold"/>
</dbReference>
<reference evidence="3 4" key="1">
    <citation type="submission" date="2019-01" db="EMBL/GenBank/DDBJ databases">
        <title>Nuclear Genome Assembly of the Microalgal Biofuel strain Nannochloropsis salina CCMP1776.</title>
        <authorList>
            <person name="Hovde B."/>
        </authorList>
    </citation>
    <scope>NUCLEOTIDE SEQUENCE [LARGE SCALE GENOMIC DNA]</scope>
    <source>
        <strain evidence="3 4">CCMP1776</strain>
    </source>
</reference>
<comment type="caution">
    <text evidence="3">The sequence shown here is derived from an EMBL/GenBank/DDBJ whole genome shotgun (WGS) entry which is preliminary data.</text>
</comment>
<dbReference type="Pfam" id="PF23463">
    <property type="entry name" value="WWE_2"/>
    <property type="match status" value="1"/>
</dbReference>
<dbReference type="OrthoDB" id="69269at2759"/>
<protein>
    <recommendedName>
        <fullName evidence="2">DDHD domain-containing protein</fullName>
    </recommendedName>
</protein>
<dbReference type="PROSITE" id="PS51043">
    <property type="entry name" value="DDHD"/>
    <property type="match status" value="1"/>
</dbReference>
<evidence type="ECO:0000256" key="1">
    <source>
        <dbReference type="SAM" id="MobiDB-lite"/>
    </source>
</evidence>
<dbReference type="InterPro" id="IPR004177">
    <property type="entry name" value="DDHD_dom"/>
</dbReference>
<name>A0A4D9DCF9_9STRA</name>
<feature type="region of interest" description="Disordered" evidence="1">
    <location>
        <begin position="288"/>
        <end position="329"/>
    </location>
</feature>
<dbReference type="InterPro" id="IPR058055">
    <property type="entry name" value="PA-PLA1"/>
</dbReference>
<organism evidence="3 4">
    <name type="scientific">Nannochloropsis salina CCMP1776</name>
    <dbReference type="NCBI Taxonomy" id="1027361"/>
    <lineage>
        <taxon>Eukaryota</taxon>
        <taxon>Sar</taxon>
        <taxon>Stramenopiles</taxon>
        <taxon>Ochrophyta</taxon>
        <taxon>Eustigmatophyceae</taxon>
        <taxon>Eustigmatales</taxon>
        <taxon>Monodopsidaceae</taxon>
        <taxon>Microchloropsis</taxon>
        <taxon>Microchloropsis salina</taxon>
    </lineage>
</organism>
<dbReference type="Pfam" id="PF02862">
    <property type="entry name" value="DDHD"/>
    <property type="match status" value="1"/>
</dbReference>
<dbReference type="EMBL" id="SDOX01000001">
    <property type="protein sequence ID" value="TFJ88754.1"/>
    <property type="molecule type" value="Genomic_DNA"/>
</dbReference>
<dbReference type="GO" id="GO:0046872">
    <property type="term" value="F:metal ion binding"/>
    <property type="evidence" value="ECO:0007669"/>
    <property type="project" value="InterPro"/>
</dbReference>
<gene>
    <name evidence="3" type="ORF">NSK_000322</name>
</gene>
<dbReference type="SUPFAM" id="SSF53474">
    <property type="entry name" value="alpha/beta-Hydrolases"/>
    <property type="match status" value="1"/>
</dbReference>
<dbReference type="AlphaFoldDB" id="A0A4D9DCF9"/>
<accession>A0A4D9DCF9</accession>
<evidence type="ECO:0000313" key="4">
    <source>
        <dbReference type="Proteomes" id="UP000355283"/>
    </source>
</evidence>
<feature type="compositionally biased region" description="Acidic residues" evidence="1">
    <location>
        <begin position="316"/>
        <end position="326"/>
    </location>
</feature>
<feature type="region of interest" description="Disordered" evidence="1">
    <location>
        <begin position="166"/>
        <end position="203"/>
    </location>
</feature>
<keyword evidence="4" id="KW-1185">Reference proteome</keyword>
<dbReference type="SMART" id="SM01127">
    <property type="entry name" value="DDHD"/>
    <property type="match status" value="1"/>
</dbReference>
<dbReference type="InterPro" id="IPR057826">
    <property type="entry name" value="WWE_C20G8.02"/>
</dbReference>
<dbReference type="PANTHER" id="PTHR23509:SF10">
    <property type="entry name" value="LD21067P"/>
    <property type="match status" value="1"/>
</dbReference>
<proteinExistence type="predicted"/>